<accession>A0A7J7LAR6</accession>
<feature type="domain" description="PA" evidence="3">
    <location>
        <begin position="77"/>
        <end position="136"/>
    </location>
</feature>
<proteinExistence type="inferred from homology"/>
<dbReference type="Gene3D" id="3.40.50.200">
    <property type="entry name" value="Peptidase S8/S53 domain"/>
    <property type="match status" value="1"/>
</dbReference>
<comment type="similarity">
    <text evidence="1">Belongs to the peptidase S8 family.</text>
</comment>
<dbReference type="Gene3D" id="3.50.30.30">
    <property type="match status" value="1"/>
</dbReference>
<evidence type="ECO:0000256" key="2">
    <source>
        <dbReference type="ARBA" id="ARBA00022729"/>
    </source>
</evidence>
<protein>
    <recommendedName>
        <fullName evidence="3">PA domain-containing protein</fullName>
    </recommendedName>
</protein>
<evidence type="ECO:0000256" key="1">
    <source>
        <dbReference type="ARBA" id="ARBA00011073"/>
    </source>
</evidence>
<reference evidence="4 5" key="1">
    <citation type="journal article" date="2020" name="IScience">
        <title>Genome Sequencing of the Endangered Kingdonia uniflora (Circaeasteraceae, Ranunculales) Reveals Potential Mechanisms of Evolutionary Specialization.</title>
        <authorList>
            <person name="Sun Y."/>
            <person name="Deng T."/>
            <person name="Zhang A."/>
            <person name="Moore M.J."/>
            <person name="Landis J.B."/>
            <person name="Lin N."/>
            <person name="Zhang H."/>
            <person name="Zhang X."/>
            <person name="Huang J."/>
            <person name="Zhang X."/>
            <person name="Sun H."/>
            <person name="Wang H."/>
        </authorList>
    </citation>
    <scope>NUCLEOTIDE SEQUENCE [LARGE SCALE GENOMIC DNA]</scope>
    <source>
        <strain evidence="4">TB1705</strain>
        <tissue evidence="4">Leaf</tissue>
    </source>
</reference>
<dbReference type="AlphaFoldDB" id="A0A7J7LAR6"/>
<comment type="caution">
    <text evidence="4">The sequence shown here is derived from an EMBL/GenBank/DDBJ whole genome shotgun (WGS) entry which is preliminary data.</text>
</comment>
<dbReference type="InterPro" id="IPR036852">
    <property type="entry name" value="Peptidase_S8/S53_dom_sf"/>
</dbReference>
<dbReference type="CDD" id="cd02120">
    <property type="entry name" value="PA_subtilisin_like"/>
    <property type="match status" value="1"/>
</dbReference>
<keyword evidence="2" id="KW-0732">Signal</keyword>
<dbReference type="SUPFAM" id="SSF52743">
    <property type="entry name" value="Subtilisin-like"/>
    <property type="match status" value="1"/>
</dbReference>
<evidence type="ECO:0000313" key="5">
    <source>
        <dbReference type="Proteomes" id="UP000541444"/>
    </source>
</evidence>
<organism evidence="4 5">
    <name type="scientific">Kingdonia uniflora</name>
    <dbReference type="NCBI Taxonomy" id="39325"/>
    <lineage>
        <taxon>Eukaryota</taxon>
        <taxon>Viridiplantae</taxon>
        <taxon>Streptophyta</taxon>
        <taxon>Embryophyta</taxon>
        <taxon>Tracheophyta</taxon>
        <taxon>Spermatophyta</taxon>
        <taxon>Magnoliopsida</taxon>
        <taxon>Ranunculales</taxon>
        <taxon>Circaeasteraceae</taxon>
        <taxon>Kingdonia</taxon>
    </lineage>
</organism>
<evidence type="ECO:0000313" key="4">
    <source>
        <dbReference type="EMBL" id="KAF6139662.1"/>
    </source>
</evidence>
<name>A0A7J7LAR6_9MAGN</name>
<evidence type="ECO:0000259" key="3">
    <source>
        <dbReference type="Pfam" id="PF02225"/>
    </source>
</evidence>
<dbReference type="EMBL" id="JACGCM010002459">
    <property type="protein sequence ID" value="KAF6139662.1"/>
    <property type="molecule type" value="Genomic_DNA"/>
</dbReference>
<dbReference type="GO" id="GO:0004252">
    <property type="term" value="F:serine-type endopeptidase activity"/>
    <property type="evidence" value="ECO:0007669"/>
    <property type="project" value="InterPro"/>
</dbReference>
<dbReference type="PANTHER" id="PTHR10795">
    <property type="entry name" value="PROPROTEIN CONVERTASE SUBTILISIN/KEXIN"/>
    <property type="match status" value="1"/>
</dbReference>
<dbReference type="Proteomes" id="UP000541444">
    <property type="component" value="Unassembled WGS sequence"/>
</dbReference>
<dbReference type="GO" id="GO:0006508">
    <property type="term" value="P:proteolysis"/>
    <property type="evidence" value="ECO:0007669"/>
    <property type="project" value="InterPro"/>
</dbReference>
<dbReference type="OrthoDB" id="206201at2759"/>
<dbReference type="InterPro" id="IPR045051">
    <property type="entry name" value="SBT"/>
</dbReference>
<dbReference type="Pfam" id="PF02225">
    <property type="entry name" value="PA"/>
    <property type="match status" value="1"/>
</dbReference>
<keyword evidence="5" id="KW-1185">Reference proteome</keyword>
<gene>
    <name evidence="4" type="ORF">GIB67_002467</name>
</gene>
<dbReference type="InterPro" id="IPR003137">
    <property type="entry name" value="PA_domain"/>
</dbReference>
<sequence>MSIGGGDVLFSQDVVAIATLHATKRNIVVACFARNDGPTPSMVANTSLWILTVGASSTNRDAPAPVELGNNMKIKDQGKVVLCFRGEGTRVKKGAEVKRAGGAGMILANAATSGSEIIIDAHVLPATAVSADDGTMILNYIQSAKNPTVKLSPGKTVIGDKPAPYMAGTKSCLPKYYQAGHYGTRNFNIAGIAALVKAIHPTWTSAAIRSAIMTTATTKNSIGKPILTASVEEANPFNYGAGHVRPSKAYDPGLVFDATYTDYLLRLCDNGDGQADPNFKMPRDSSHNKGPKLFFPINL</sequence>